<evidence type="ECO:0000313" key="2">
    <source>
        <dbReference type="EMBL" id="KAG6643519.1"/>
    </source>
</evidence>
<organism evidence="2 4">
    <name type="scientific">Carya illinoinensis</name>
    <name type="common">Pecan</name>
    <dbReference type="NCBI Taxonomy" id="32201"/>
    <lineage>
        <taxon>Eukaryota</taxon>
        <taxon>Viridiplantae</taxon>
        <taxon>Streptophyta</taxon>
        <taxon>Embryophyta</taxon>
        <taxon>Tracheophyta</taxon>
        <taxon>Spermatophyta</taxon>
        <taxon>Magnoliopsida</taxon>
        <taxon>eudicotyledons</taxon>
        <taxon>Gunneridae</taxon>
        <taxon>Pentapetalae</taxon>
        <taxon>rosids</taxon>
        <taxon>fabids</taxon>
        <taxon>Fagales</taxon>
        <taxon>Juglandaceae</taxon>
        <taxon>Carya</taxon>
    </lineage>
</organism>
<gene>
    <name evidence="2" type="ORF">CIPAW_09G217300</name>
    <name evidence="3" type="ORF">I3842_09G221200</name>
</gene>
<reference evidence="2" key="1">
    <citation type="submission" date="2020-12" db="EMBL/GenBank/DDBJ databases">
        <title>WGS assembly of Carya illinoinensis cv. Pawnee.</title>
        <authorList>
            <person name="Platts A."/>
            <person name="Shu S."/>
            <person name="Wright S."/>
            <person name="Barry K."/>
            <person name="Edger P."/>
            <person name="Pires J.C."/>
            <person name="Schmutz J."/>
        </authorList>
    </citation>
    <scope>NUCLEOTIDE SEQUENCE</scope>
    <source>
        <tissue evidence="2">Leaf</tissue>
    </source>
</reference>
<dbReference type="Proteomes" id="UP000811246">
    <property type="component" value="Chromosome 9"/>
</dbReference>
<dbReference type="OrthoDB" id="824410at2759"/>
<accession>A0A8T1PGQ0</accession>
<reference evidence="3" key="2">
    <citation type="submission" date="2021-01" db="EMBL/GenBank/DDBJ databases">
        <authorList>
            <person name="Lovell J.T."/>
            <person name="Bentley N."/>
            <person name="Bhattarai G."/>
            <person name="Jenkins J.W."/>
            <person name="Sreedasyam A."/>
            <person name="Alarcon Y."/>
            <person name="Bock C."/>
            <person name="Boston L."/>
            <person name="Carlson J."/>
            <person name="Cervantes K."/>
            <person name="Clermont K."/>
            <person name="Krom N."/>
            <person name="Kubenka K."/>
            <person name="Mamidi S."/>
            <person name="Mattison C."/>
            <person name="Monteros M."/>
            <person name="Pisani C."/>
            <person name="Plott C."/>
            <person name="Rajasekar S."/>
            <person name="Rhein H.S."/>
            <person name="Rohla C."/>
            <person name="Song M."/>
            <person name="Hilaire R.S."/>
            <person name="Shu S."/>
            <person name="Wells L."/>
            <person name="Wang X."/>
            <person name="Webber J."/>
            <person name="Heerema R.J."/>
            <person name="Klein P."/>
            <person name="Conner P."/>
            <person name="Grauke L."/>
            <person name="Grimwood J."/>
            <person name="Schmutz J."/>
            <person name="Randall J.J."/>
        </authorList>
    </citation>
    <scope>NUCLEOTIDE SEQUENCE</scope>
    <source>
        <tissue evidence="3">Leaf</tissue>
    </source>
</reference>
<keyword evidence="1" id="KW-0812">Transmembrane</keyword>
<dbReference type="EMBL" id="CM031817">
    <property type="protein sequence ID" value="KAG6643519.1"/>
    <property type="molecule type" value="Genomic_DNA"/>
</dbReference>
<protein>
    <submittedName>
        <fullName evidence="2">Uncharacterized protein</fullName>
    </submittedName>
</protein>
<dbReference type="EMBL" id="CM031833">
    <property type="protein sequence ID" value="KAG6697850.1"/>
    <property type="molecule type" value="Genomic_DNA"/>
</dbReference>
<evidence type="ECO:0000256" key="1">
    <source>
        <dbReference type="SAM" id="Phobius"/>
    </source>
</evidence>
<dbReference type="Proteomes" id="UP000811609">
    <property type="component" value="Chromosome 9"/>
</dbReference>
<keyword evidence="1" id="KW-0472">Membrane</keyword>
<dbReference type="EMBL" id="CM031833">
    <property type="protein sequence ID" value="KAG6697851.1"/>
    <property type="molecule type" value="Genomic_DNA"/>
</dbReference>
<keyword evidence="1" id="KW-1133">Transmembrane helix</keyword>
<evidence type="ECO:0000313" key="4">
    <source>
        <dbReference type="Proteomes" id="UP000811609"/>
    </source>
</evidence>
<feature type="transmembrane region" description="Helical" evidence="1">
    <location>
        <begin position="20"/>
        <end position="39"/>
    </location>
</feature>
<sequence>MAIDLTDAVWILTSVALRKSIYMFEEFAVMLIDFLPVLVSTIRFSRFIFSHPTPVSAGRRYSPMSSMVARHDR</sequence>
<name>A0A8T1PGQ0_CARIL</name>
<keyword evidence="4" id="KW-1185">Reference proteome</keyword>
<proteinExistence type="predicted"/>
<comment type="caution">
    <text evidence="2">The sequence shown here is derived from an EMBL/GenBank/DDBJ whole genome shotgun (WGS) entry which is preliminary data.</text>
</comment>
<evidence type="ECO:0000313" key="3">
    <source>
        <dbReference type="EMBL" id="KAG6697850.1"/>
    </source>
</evidence>
<dbReference type="AlphaFoldDB" id="A0A8T1PGQ0"/>